<dbReference type="Proteomes" id="UP000831327">
    <property type="component" value="Chromosome"/>
</dbReference>
<keyword evidence="2" id="KW-1185">Reference proteome</keyword>
<dbReference type="EMBL" id="AP025637">
    <property type="protein sequence ID" value="BDG75299.1"/>
    <property type="molecule type" value="Genomic_DNA"/>
</dbReference>
<evidence type="ECO:0000313" key="2">
    <source>
        <dbReference type="Proteomes" id="UP000831327"/>
    </source>
</evidence>
<organism evidence="1 2">
    <name type="scientific">Roseomonas fluvialis</name>
    <dbReference type="NCBI Taxonomy" id="1750527"/>
    <lineage>
        <taxon>Bacteria</taxon>
        <taxon>Pseudomonadati</taxon>
        <taxon>Pseudomonadota</taxon>
        <taxon>Alphaproteobacteria</taxon>
        <taxon>Acetobacterales</taxon>
        <taxon>Roseomonadaceae</taxon>
        <taxon>Roseomonas</taxon>
    </lineage>
</organism>
<sequence>MLKAPTKVPPNAARVEIQASLMAAHLGWWWRAGQGAATGGVAPRTGRDAATLRRQPAAGVPGGRYISIAAHRAL</sequence>
<proteinExistence type="predicted"/>
<accession>A0ABN6P8Q1</accession>
<protein>
    <submittedName>
        <fullName evidence="1">Uncharacterized protein</fullName>
    </submittedName>
</protein>
<evidence type="ECO:0000313" key="1">
    <source>
        <dbReference type="EMBL" id="BDG75299.1"/>
    </source>
</evidence>
<gene>
    <name evidence="1" type="ORF">Rmf_52280</name>
</gene>
<name>A0ABN6P8Q1_9PROT</name>
<reference evidence="1 2" key="1">
    <citation type="journal article" date="2016" name="Microbes Environ.">
        <title>Phylogenetically diverse aerobic anoxygenic phototrophic bacteria isolated from epilithic biofilms in Tama river, Japan.</title>
        <authorList>
            <person name="Hirose S."/>
            <person name="Matsuura K."/>
            <person name="Haruta S."/>
        </authorList>
    </citation>
    <scope>NUCLEOTIDE SEQUENCE [LARGE SCALE GENOMIC DNA]</scope>
    <source>
        <strain evidence="1 2">S08</strain>
    </source>
</reference>